<dbReference type="PANTHER" id="PTHR30619">
    <property type="entry name" value="DNA INTERNALIZATION/COMPETENCE PROTEIN COMEC/REC2"/>
    <property type="match status" value="1"/>
</dbReference>
<proteinExistence type="predicted"/>
<organism evidence="8 9">
    <name type="scientific">Catenovulum sediminis</name>
    <dbReference type="NCBI Taxonomy" id="1740262"/>
    <lineage>
        <taxon>Bacteria</taxon>
        <taxon>Pseudomonadati</taxon>
        <taxon>Pseudomonadota</taxon>
        <taxon>Gammaproteobacteria</taxon>
        <taxon>Alteromonadales</taxon>
        <taxon>Alteromonadaceae</taxon>
        <taxon>Catenovulum</taxon>
    </lineage>
</organism>
<feature type="transmembrane region" description="Helical" evidence="6">
    <location>
        <begin position="489"/>
        <end position="512"/>
    </location>
</feature>
<dbReference type="Gene3D" id="3.60.15.10">
    <property type="entry name" value="Ribonuclease Z/Hydroxyacylglutathione hydrolase-like"/>
    <property type="match status" value="2"/>
</dbReference>
<feature type="transmembrane region" description="Helical" evidence="6">
    <location>
        <begin position="465"/>
        <end position="483"/>
    </location>
</feature>
<protein>
    <submittedName>
        <fullName evidence="8">DNA internalization-related competence protein ComEC/Rec2</fullName>
    </submittedName>
</protein>
<dbReference type="EMBL" id="JBELOE010000080">
    <property type="protein sequence ID" value="MER2491075.1"/>
    <property type="molecule type" value="Genomic_DNA"/>
</dbReference>
<dbReference type="InterPro" id="IPR035681">
    <property type="entry name" value="ComA-like_MBL"/>
</dbReference>
<evidence type="ECO:0000256" key="4">
    <source>
        <dbReference type="ARBA" id="ARBA00022989"/>
    </source>
</evidence>
<dbReference type="InterPro" id="IPR036866">
    <property type="entry name" value="RibonucZ/Hydroxyglut_hydro"/>
</dbReference>
<dbReference type="NCBIfam" id="TIGR00360">
    <property type="entry name" value="ComEC_N-term"/>
    <property type="match status" value="1"/>
</dbReference>
<evidence type="ECO:0000256" key="6">
    <source>
        <dbReference type="SAM" id="Phobius"/>
    </source>
</evidence>
<dbReference type="NCBIfam" id="TIGR00361">
    <property type="entry name" value="ComEC_Rec2"/>
    <property type="match status" value="1"/>
</dbReference>
<dbReference type="RefSeq" id="WP_350400801.1">
    <property type="nucleotide sequence ID" value="NZ_JBELOE010000080.1"/>
</dbReference>
<comment type="caution">
    <text evidence="8">The sequence shown here is derived from an EMBL/GenBank/DDBJ whole genome shotgun (WGS) entry which is preliminary data.</text>
</comment>
<dbReference type="InterPro" id="IPR004477">
    <property type="entry name" value="ComEC_N"/>
</dbReference>
<dbReference type="InterPro" id="IPR052159">
    <property type="entry name" value="Competence_DNA_uptake"/>
</dbReference>
<keyword evidence="9" id="KW-1185">Reference proteome</keyword>
<comment type="subcellular location">
    <subcellularLocation>
        <location evidence="1">Cell membrane</location>
        <topology evidence="1">Multi-pass membrane protein</topology>
    </subcellularLocation>
</comment>
<dbReference type="PANTHER" id="PTHR30619:SF1">
    <property type="entry name" value="RECOMBINATION PROTEIN 2"/>
    <property type="match status" value="1"/>
</dbReference>
<dbReference type="Pfam" id="PF03772">
    <property type="entry name" value="Competence"/>
    <property type="match status" value="1"/>
</dbReference>
<dbReference type="InterPro" id="IPR001279">
    <property type="entry name" value="Metallo-B-lactamas"/>
</dbReference>
<feature type="transmembrane region" description="Helical" evidence="6">
    <location>
        <begin position="435"/>
        <end position="458"/>
    </location>
</feature>
<keyword evidence="2" id="KW-1003">Cell membrane</keyword>
<evidence type="ECO:0000259" key="7">
    <source>
        <dbReference type="SMART" id="SM00849"/>
    </source>
</evidence>
<feature type="domain" description="Metallo-beta-lactamase" evidence="7">
    <location>
        <begin position="549"/>
        <end position="729"/>
    </location>
</feature>
<sequence>MEACLIAFIAGNLVANNFPILFSNNELLVTFIVLSAAIILRQRIFASLLAGLCSVMFMQSLNHAGTIGFISKPVQVNVLGYVSSIPEKSMDSIKFNFVVLCQSEVNLVKHWSAFNCQQLFYQINSSIRLSWYKKAEELKQGQVWALKVKLKPPSGFVNEAGFDYKKWLISESISATGYVVNGSLVKDQTSIRQHWFQQLVEQTRHLDFQDLILALAMGERQLMSATRWLTLKKTGTAHLLAISGLHIGLVFVWLWLFCRIIFRLLVFITNLVSAKNIIQKPRKSVNPDFYAILLALAGAWMFVGLTGFALSAIRAGVFLTVLSVCWLLATRMSWRLRFLLATAVVLLIFPLSPLSISFWLSFGAAAAVISLLWSSQFILTLGPHSTAKVKREFTTVMASKIMPFIFVQVGLLLLLLPLQVVLFQHISIAGLVANLLAIPLVSLFILPCVLLACILFLFNWPLAGWLFEVANLLLEILWAFLTYCAEIKYAYLSLPAQSLSFWSALALGLLLLLLPIGRIYKLPLLLIVSLLFWPANKKGWYLHILDVGQGLAVIVEHQGEAIVYDTGDAFSSGFNLFEAVVEPVLIKRRLQVKAIVISHNDKDHAGGLKYIHNHYPEVPIFKGALACNSINTKKWLALNWWAYSWQVSGVEAVKSNNRSCVIRVGSEKHSVLLTGDIELLAEQQFLQRVDVNYYASDFMLVPHHGSKTSSSEAFIQAISPHSAIISRGRYNRFNHPHKDVIERYRKMGIDIYDTAQYGQISLYFNDAQAAQISYQLQGFWLPWHRKVNQGDLFLTSD</sequence>
<accession>A0ABV1RE86</accession>
<name>A0ABV1RE86_9ALTE</name>
<evidence type="ECO:0000313" key="9">
    <source>
        <dbReference type="Proteomes" id="UP001467690"/>
    </source>
</evidence>
<dbReference type="Pfam" id="PF13567">
    <property type="entry name" value="DUF4131"/>
    <property type="match status" value="1"/>
</dbReference>
<dbReference type="Pfam" id="PF00753">
    <property type="entry name" value="Lactamase_B"/>
    <property type="match status" value="1"/>
</dbReference>
<feature type="transmembrane region" description="Helical" evidence="6">
    <location>
        <begin position="336"/>
        <end position="352"/>
    </location>
</feature>
<evidence type="ECO:0000256" key="1">
    <source>
        <dbReference type="ARBA" id="ARBA00004651"/>
    </source>
</evidence>
<dbReference type="InterPro" id="IPR004797">
    <property type="entry name" value="Competence_ComEC/Rec2"/>
</dbReference>
<evidence type="ECO:0000313" key="8">
    <source>
        <dbReference type="EMBL" id="MER2491075.1"/>
    </source>
</evidence>
<evidence type="ECO:0000256" key="2">
    <source>
        <dbReference type="ARBA" id="ARBA00022475"/>
    </source>
</evidence>
<gene>
    <name evidence="8" type="ORF">ABS311_04185</name>
</gene>
<keyword evidence="5 6" id="KW-0472">Membrane</keyword>
<keyword evidence="3 6" id="KW-0812">Transmembrane</keyword>
<reference evidence="8 9" key="1">
    <citation type="submission" date="2024-06" db="EMBL/GenBank/DDBJ databases">
        <authorList>
            <person name="Chen R.Y."/>
        </authorList>
    </citation>
    <scope>NUCLEOTIDE SEQUENCE [LARGE SCALE GENOMIC DNA]</scope>
    <source>
        <strain evidence="8 9">D2</strain>
    </source>
</reference>
<dbReference type="Proteomes" id="UP001467690">
    <property type="component" value="Unassembled WGS sequence"/>
</dbReference>
<feature type="transmembrane region" description="Helical" evidence="6">
    <location>
        <begin position="237"/>
        <end position="254"/>
    </location>
</feature>
<feature type="transmembrane region" description="Helical" evidence="6">
    <location>
        <begin position="312"/>
        <end position="329"/>
    </location>
</feature>
<feature type="transmembrane region" description="Helical" evidence="6">
    <location>
        <begin position="401"/>
        <end position="423"/>
    </location>
</feature>
<evidence type="ECO:0000256" key="3">
    <source>
        <dbReference type="ARBA" id="ARBA00022692"/>
    </source>
</evidence>
<feature type="transmembrane region" description="Helical" evidence="6">
    <location>
        <begin position="289"/>
        <end position="306"/>
    </location>
</feature>
<dbReference type="SMART" id="SM00849">
    <property type="entry name" value="Lactamase_B"/>
    <property type="match status" value="1"/>
</dbReference>
<evidence type="ECO:0000256" key="5">
    <source>
        <dbReference type="ARBA" id="ARBA00023136"/>
    </source>
</evidence>
<keyword evidence="4 6" id="KW-1133">Transmembrane helix</keyword>
<dbReference type="InterPro" id="IPR025405">
    <property type="entry name" value="DUF4131"/>
</dbReference>
<dbReference type="CDD" id="cd07731">
    <property type="entry name" value="ComA-like_MBL-fold"/>
    <property type="match status" value="1"/>
</dbReference>
<dbReference type="SUPFAM" id="SSF56281">
    <property type="entry name" value="Metallo-hydrolase/oxidoreductase"/>
    <property type="match status" value="1"/>
</dbReference>